<keyword evidence="5" id="KW-0378">Hydrolase</keyword>
<dbReference type="InterPro" id="IPR003593">
    <property type="entry name" value="AAA+_ATPase"/>
</dbReference>
<dbReference type="PANTHER" id="PTHR42711">
    <property type="entry name" value="ABC TRANSPORTER ATP-BINDING PROTEIN"/>
    <property type="match status" value="1"/>
</dbReference>
<reference evidence="5 6" key="1">
    <citation type="submission" date="2018-06" db="EMBL/GenBank/DDBJ databases">
        <authorList>
            <consortium name="Pathogen Informatics"/>
            <person name="Doyle S."/>
        </authorList>
    </citation>
    <scope>NUCLEOTIDE SEQUENCE [LARGE SCALE GENOMIC DNA]</scope>
    <source>
        <strain evidence="5 6">NCTC8129</strain>
    </source>
</reference>
<gene>
    <name evidence="5" type="primary">drrA_1</name>
    <name evidence="5" type="ORF">NCTC8129_00347</name>
</gene>
<protein>
    <submittedName>
        <fullName evidence="5">ABC transporter, ATP-binding protein</fullName>
        <ecNumber evidence="5">3.6.3.-</ecNumber>
    </submittedName>
</protein>
<evidence type="ECO:0000256" key="2">
    <source>
        <dbReference type="ARBA" id="ARBA00022741"/>
    </source>
</evidence>
<dbReference type="PANTHER" id="PTHR42711:SF19">
    <property type="entry name" value="DOXORUBICIN RESISTANCE ATP-BINDING PROTEIN DRRA"/>
    <property type="match status" value="1"/>
</dbReference>
<evidence type="ECO:0000256" key="3">
    <source>
        <dbReference type="ARBA" id="ARBA00022840"/>
    </source>
</evidence>
<dbReference type="PROSITE" id="PS50893">
    <property type="entry name" value="ABC_TRANSPORTER_2"/>
    <property type="match status" value="1"/>
</dbReference>
<keyword evidence="3 5" id="KW-0067">ATP-binding</keyword>
<dbReference type="Pfam" id="PF00005">
    <property type="entry name" value="ABC_tran"/>
    <property type="match status" value="1"/>
</dbReference>
<sequence>MDFNLSINSITKTFNNNKINANDNISTQFIPGKITALTGHNGAGKTTLLNQIMGIVRPNKGSITFAGHSFTQEPALARRMISMMPQLHAPLAGVSLRQSIEAIARIRGSYGNVLKEEVAEVIDSLKINDWADISGEKLSGGLQRLTSFAMTVVAPSPILLFDEPTNDVDPVRRKLIWQYLRKLAQQNYIVIVVTHNLLEVDQYADRYLLLDHGQLVKDESTDILTNDLLSSAILTISTKRKFKKEEFPQANTIVTSEDFQYELFLGADEIANAITWLYGRMGRNEIRHYSLTPASLNTIYGGLTDGNE</sequence>
<dbReference type="SUPFAM" id="SSF52540">
    <property type="entry name" value="P-loop containing nucleoside triphosphate hydrolases"/>
    <property type="match status" value="1"/>
</dbReference>
<dbReference type="InterPro" id="IPR027417">
    <property type="entry name" value="P-loop_NTPase"/>
</dbReference>
<keyword evidence="1" id="KW-0813">Transport</keyword>
<dbReference type="InterPro" id="IPR003439">
    <property type="entry name" value="ABC_transporter-like_ATP-bd"/>
</dbReference>
<evidence type="ECO:0000313" key="6">
    <source>
        <dbReference type="Proteomes" id="UP000254070"/>
    </source>
</evidence>
<evidence type="ECO:0000259" key="4">
    <source>
        <dbReference type="PROSITE" id="PS50893"/>
    </source>
</evidence>
<evidence type="ECO:0000313" key="5">
    <source>
        <dbReference type="EMBL" id="STP28230.1"/>
    </source>
</evidence>
<proteinExistence type="predicted"/>
<evidence type="ECO:0000256" key="1">
    <source>
        <dbReference type="ARBA" id="ARBA00022448"/>
    </source>
</evidence>
<dbReference type="RefSeq" id="WP_115234618.1">
    <property type="nucleotide sequence ID" value="NZ_UGIF01000002.1"/>
</dbReference>
<organism evidence="5 6">
    <name type="scientific">Enterococcus durans</name>
    <dbReference type="NCBI Taxonomy" id="53345"/>
    <lineage>
        <taxon>Bacteria</taxon>
        <taxon>Bacillati</taxon>
        <taxon>Bacillota</taxon>
        <taxon>Bacilli</taxon>
        <taxon>Lactobacillales</taxon>
        <taxon>Enterococcaceae</taxon>
        <taxon>Enterococcus</taxon>
    </lineage>
</organism>
<dbReference type="GO" id="GO:0016887">
    <property type="term" value="F:ATP hydrolysis activity"/>
    <property type="evidence" value="ECO:0007669"/>
    <property type="project" value="InterPro"/>
</dbReference>
<dbReference type="Proteomes" id="UP000254070">
    <property type="component" value="Unassembled WGS sequence"/>
</dbReference>
<feature type="domain" description="ABC transporter" evidence="4">
    <location>
        <begin position="5"/>
        <end position="237"/>
    </location>
</feature>
<dbReference type="AlphaFoldDB" id="A0A377KGB1"/>
<accession>A0A377KGB1</accession>
<keyword evidence="2" id="KW-0547">Nucleotide-binding</keyword>
<dbReference type="GO" id="GO:0005524">
    <property type="term" value="F:ATP binding"/>
    <property type="evidence" value="ECO:0007669"/>
    <property type="project" value="UniProtKB-KW"/>
</dbReference>
<dbReference type="EC" id="3.6.3.-" evidence="5"/>
<name>A0A377KGB1_9ENTE</name>
<dbReference type="EMBL" id="UGIF01000002">
    <property type="protein sequence ID" value="STP28230.1"/>
    <property type="molecule type" value="Genomic_DNA"/>
</dbReference>
<dbReference type="SMART" id="SM00382">
    <property type="entry name" value="AAA"/>
    <property type="match status" value="1"/>
</dbReference>
<dbReference type="InterPro" id="IPR050763">
    <property type="entry name" value="ABC_transporter_ATP-binding"/>
</dbReference>
<dbReference type="Gene3D" id="3.40.50.300">
    <property type="entry name" value="P-loop containing nucleotide triphosphate hydrolases"/>
    <property type="match status" value="1"/>
</dbReference>